<evidence type="ECO:0000313" key="3">
    <source>
        <dbReference type="WBParaSite" id="HPLM_0000124901-mRNA-1"/>
    </source>
</evidence>
<dbReference type="AlphaFoldDB" id="A0A0N4VVC9"/>
<dbReference type="Proteomes" id="UP000268014">
    <property type="component" value="Unassembled WGS sequence"/>
</dbReference>
<gene>
    <name evidence="1" type="ORF">HPLM_LOCUS1248</name>
</gene>
<proteinExistence type="predicted"/>
<accession>A0A0N4VVC9</accession>
<reference evidence="3" key="1">
    <citation type="submission" date="2017-02" db="UniProtKB">
        <authorList>
            <consortium name="WormBaseParasite"/>
        </authorList>
    </citation>
    <scope>IDENTIFICATION</scope>
</reference>
<name>A0A0N4VVC9_HAEPC</name>
<reference evidence="1 2" key="2">
    <citation type="submission" date="2018-11" db="EMBL/GenBank/DDBJ databases">
        <authorList>
            <consortium name="Pathogen Informatics"/>
        </authorList>
    </citation>
    <scope>NUCLEOTIDE SEQUENCE [LARGE SCALE GENOMIC DNA]</scope>
    <source>
        <strain evidence="1 2">MHpl1</strain>
    </source>
</reference>
<evidence type="ECO:0000313" key="1">
    <source>
        <dbReference type="EMBL" id="VDO08630.1"/>
    </source>
</evidence>
<dbReference type="WBParaSite" id="HPLM_0000124901-mRNA-1">
    <property type="protein sequence ID" value="HPLM_0000124901-mRNA-1"/>
    <property type="gene ID" value="HPLM_0000124901"/>
</dbReference>
<dbReference type="EMBL" id="UZAF01001554">
    <property type="protein sequence ID" value="VDO08630.1"/>
    <property type="molecule type" value="Genomic_DNA"/>
</dbReference>
<sequence length="46" mass="5161">MFVASVNVGLLEGSEQITSFRKISKIELHFFAICNSKTYNNLKGKP</sequence>
<organism evidence="3">
    <name type="scientific">Haemonchus placei</name>
    <name type="common">Barber's pole worm</name>
    <dbReference type="NCBI Taxonomy" id="6290"/>
    <lineage>
        <taxon>Eukaryota</taxon>
        <taxon>Metazoa</taxon>
        <taxon>Ecdysozoa</taxon>
        <taxon>Nematoda</taxon>
        <taxon>Chromadorea</taxon>
        <taxon>Rhabditida</taxon>
        <taxon>Rhabditina</taxon>
        <taxon>Rhabditomorpha</taxon>
        <taxon>Strongyloidea</taxon>
        <taxon>Trichostrongylidae</taxon>
        <taxon>Haemonchus</taxon>
    </lineage>
</organism>
<keyword evidence="2" id="KW-1185">Reference proteome</keyword>
<protein>
    <submittedName>
        <fullName evidence="1 3">Uncharacterized protein</fullName>
    </submittedName>
</protein>
<evidence type="ECO:0000313" key="2">
    <source>
        <dbReference type="Proteomes" id="UP000268014"/>
    </source>
</evidence>